<feature type="domain" description="AGC-kinase C-terminal" evidence="12">
    <location>
        <begin position="541"/>
        <end position="620"/>
    </location>
</feature>
<dbReference type="EC" id="2.7.11.1" evidence="1"/>
<dbReference type="Pfam" id="PF00069">
    <property type="entry name" value="Pkinase"/>
    <property type="match status" value="1"/>
</dbReference>
<protein>
    <recommendedName>
        <fullName evidence="1">non-specific serine/threonine protein kinase</fullName>
        <ecNumber evidence="1">2.7.11.1</ecNumber>
    </recommendedName>
</protein>
<evidence type="ECO:0000256" key="5">
    <source>
        <dbReference type="ARBA" id="ARBA00022741"/>
    </source>
</evidence>
<dbReference type="PROSITE" id="PS00108">
    <property type="entry name" value="PROTEIN_KINASE_ST"/>
    <property type="match status" value="1"/>
</dbReference>
<dbReference type="CDD" id="cd05579">
    <property type="entry name" value="STKc_MAST_like"/>
    <property type="match status" value="1"/>
</dbReference>
<dbReference type="InterPro" id="IPR000961">
    <property type="entry name" value="AGC-kinase_C"/>
</dbReference>
<evidence type="ECO:0000256" key="9">
    <source>
        <dbReference type="ARBA" id="ARBA00048679"/>
    </source>
</evidence>
<keyword evidence="4" id="KW-0808">Transferase</keyword>
<keyword evidence="2" id="KW-0723">Serine/threonine-protein kinase</keyword>
<comment type="catalytic activity">
    <reaction evidence="9">
        <text>L-seryl-[protein] + ATP = O-phospho-L-seryl-[protein] + ADP + H(+)</text>
        <dbReference type="Rhea" id="RHEA:17989"/>
        <dbReference type="Rhea" id="RHEA-COMP:9863"/>
        <dbReference type="Rhea" id="RHEA-COMP:11604"/>
        <dbReference type="ChEBI" id="CHEBI:15378"/>
        <dbReference type="ChEBI" id="CHEBI:29999"/>
        <dbReference type="ChEBI" id="CHEBI:30616"/>
        <dbReference type="ChEBI" id="CHEBI:83421"/>
        <dbReference type="ChEBI" id="CHEBI:456216"/>
        <dbReference type="EC" id="2.7.11.1"/>
    </reaction>
</comment>
<dbReference type="InterPro" id="IPR050236">
    <property type="entry name" value="Ser_Thr_kinase_AGC"/>
</dbReference>
<dbReference type="SMART" id="SM00220">
    <property type="entry name" value="S_TKc"/>
    <property type="match status" value="1"/>
</dbReference>
<dbReference type="SUPFAM" id="SSF56112">
    <property type="entry name" value="Protein kinase-like (PK-like)"/>
    <property type="match status" value="1"/>
</dbReference>
<dbReference type="GO" id="GO:0035556">
    <property type="term" value="P:intracellular signal transduction"/>
    <property type="evidence" value="ECO:0007669"/>
    <property type="project" value="TreeGrafter"/>
</dbReference>
<keyword evidence="7" id="KW-0067">ATP-binding</keyword>
<evidence type="ECO:0000256" key="2">
    <source>
        <dbReference type="ARBA" id="ARBA00022527"/>
    </source>
</evidence>
<dbReference type="Proteomes" id="UP000240830">
    <property type="component" value="Unassembled WGS sequence"/>
</dbReference>
<dbReference type="AlphaFoldDB" id="A0A2H9TIG7"/>
<evidence type="ECO:0000313" key="13">
    <source>
        <dbReference type="EMBL" id="PJF17553.1"/>
    </source>
</evidence>
<evidence type="ECO:0000256" key="1">
    <source>
        <dbReference type="ARBA" id="ARBA00012513"/>
    </source>
</evidence>
<dbReference type="PROSITE" id="PS50011">
    <property type="entry name" value="PROTEIN_KINASE_DOM"/>
    <property type="match status" value="1"/>
</dbReference>
<evidence type="ECO:0000256" key="6">
    <source>
        <dbReference type="ARBA" id="ARBA00022777"/>
    </source>
</evidence>
<keyword evidence="5" id="KW-0547">Nucleotide-binding</keyword>
<dbReference type="EMBL" id="MTSL01000169">
    <property type="protein sequence ID" value="PJF17553.1"/>
    <property type="molecule type" value="Genomic_DNA"/>
</dbReference>
<dbReference type="FunFam" id="3.30.200.20:FF:000042">
    <property type="entry name" value="Aurora kinase A"/>
    <property type="match status" value="1"/>
</dbReference>
<accession>A0A2H9TIG7</accession>
<keyword evidence="3" id="KW-0597">Phosphoprotein</keyword>
<gene>
    <name evidence="13" type="ORF">PSACC_02675</name>
</gene>
<sequence>MSPSSQFGDDTLQSGGSLRDSDREFADLDNEIERYESNVLTAHVPIEASPKVKPIIRRIIASLKNRFADKQNDGIGEDDLVGESPTITCRICENPVPAGDLETHTDWCSRFQDCVLKKVSCSHYLNALLKFPSGNLEEGTIIRDFVTKALDIDEQLGKSAAIKLAKLIYRMAKIDLGKEADGKSLAYFRRIKYLVALHLLGVSSRRLNKKESWRIDLPTCYPGVKKSFIAAIHQSQIRVSMPRQLLKGNRSTSRSPQFGASPPRSSALRNYVHGPVPRINDFDIIKPISRGAYGNVYLAKKRATNDLFAIKALRKSDLIRKNMTSHVLTERRVLSLAQAPFVVMLYYAFESQDHLFLVMEYLIGGDLSSILQGSGTMSEDTACFYIAEVVLALEYLHDHGIIHRDLKPDNMLLDAEGHLKLTDFGLADYESNSSRASPDRVLGTPDYLAPELLDGKEHGTAVDWWAVGVCLFEFLIGVPPFTGSRPEEIFEKIQTFQRIDWAEYSEFGLSDQARDLIDRLLCVDPAIRLGSQGIKSHSFFEKIVWDTLRTVSPPINPQPAHPLDTSQFEPRNRRFADLPEDFLDAEPVGEMESGISTPTRTSSPFDGFMYKNIELLSRVNRRLSSTPASLALHSESRASSGALSDNSFGVS</sequence>
<dbReference type="InterPro" id="IPR000719">
    <property type="entry name" value="Prot_kinase_dom"/>
</dbReference>
<reference evidence="13 14" key="1">
    <citation type="submission" date="2016-10" db="EMBL/GenBank/DDBJ databases">
        <title>The genome of Paramicrosporidium saccamoebae is the missing link in understanding Cryptomycota and Microsporidia evolution.</title>
        <authorList>
            <person name="Quandt C.A."/>
            <person name="Beaudet D."/>
            <person name="Corsaro D."/>
            <person name="Michel R."/>
            <person name="Corradi N."/>
            <person name="James T."/>
        </authorList>
    </citation>
    <scope>NUCLEOTIDE SEQUENCE [LARGE SCALE GENOMIC DNA]</scope>
    <source>
        <strain evidence="13 14">KSL3</strain>
    </source>
</reference>
<dbReference type="PROSITE" id="PS51285">
    <property type="entry name" value="AGC_KINASE_CTER"/>
    <property type="match status" value="1"/>
</dbReference>
<keyword evidence="6 13" id="KW-0418">Kinase</keyword>
<comment type="caution">
    <text evidence="13">The sequence shown here is derived from an EMBL/GenBank/DDBJ whole genome shotgun (WGS) entry which is preliminary data.</text>
</comment>
<dbReference type="PANTHER" id="PTHR24356">
    <property type="entry name" value="SERINE/THREONINE-PROTEIN KINASE"/>
    <property type="match status" value="1"/>
</dbReference>
<proteinExistence type="predicted"/>
<keyword evidence="14" id="KW-1185">Reference proteome</keyword>
<feature type="compositionally biased region" description="Polar residues" evidence="10">
    <location>
        <begin position="1"/>
        <end position="16"/>
    </location>
</feature>
<evidence type="ECO:0000256" key="3">
    <source>
        <dbReference type="ARBA" id="ARBA00022553"/>
    </source>
</evidence>
<comment type="catalytic activity">
    <reaction evidence="8">
        <text>L-threonyl-[protein] + ATP = O-phospho-L-threonyl-[protein] + ADP + H(+)</text>
        <dbReference type="Rhea" id="RHEA:46608"/>
        <dbReference type="Rhea" id="RHEA-COMP:11060"/>
        <dbReference type="Rhea" id="RHEA-COMP:11605"/>
        <dbReference type="ChEBI" id="CHEBI:15378"/>
        <dbReference type="ChEBI" id="CHEBI:30013"/>
        <dbReference type="ChEBI" id="CHEBI:30616"/>
        <dbReference type="ChEBI" id="CHEBI:61977"/>
        <dbReference type="ChEBI" id="CHEBI:456216"/>
        <dbReference type="EC" id="2.7.11.1"/>
    </reaction>
</comment>
<evidence type="ECO:0000259" key="12">
    <source>
        <dbReference type="PROSITE" id="PS51285"/>
    </source>
</evidence>
<dbReference type="GO" id="GO:0005524">
    <property type="term" value="F:ATP binding"/>
    <property type="evidence" value="ECO:0007669"/>
    <property type="project" value="UniProtKB-KW"/>
</dbReference>
<dbReference type="PANTHER" id="PTHR24356:SF1">
    <property type="entry name" value="SERINE_THREONINE-PROTEIN KINASE GREATWALL"/>
    <property type="match status" value="1"/>
</dbReference>
<evidence type="ECO:0000256" key="4">
    <source>
        <dbReference type="ARBA" id="ARBA00022679"/>
    </source>
</evidence>
<feature type="domain" description="Protein kinase" evidence="11">
    <location>
        <begin position="282"/>
        <end position="540"/>
    </location>
</feature>
<dbReference type="OrthoDB" id="162894at2759"/>
<evidence type="ECO:0000313" key="14">
    <source>
        <dbReference type="Proteomes" id="UP000240830"/>
    </source>
</evidence>
<evidence type="ECO:0000256" key="10">
    <source>
        <dbReference type="SAM" id="MobiDB-lite"/>
    </source>
</evidence>
<feature type="region of interest" description="Disordered" evidence="10">
    <location>
        <begin position="1"/>
        <end position="22"/>
    </location>
</feature>
<organism evidence="13 14">
    <name type="scientific">Paramicrosporidium saccamoebae</name>
    <dbReference type="NCBI Taxonomy" id="1246581"/>
    <lineage>
        <taxon>Eukaryota</taxon>
        <taxon>Fungi</taxon>
        <taxon>Fungi incertae sedis</taxon>
        <taxon>Cryptomycota</taxon>
        <taxon>Cryptomycota incertae sedis</taxon>
        <taxon>Paramicrosporidium</taxon>
    </lineage>
</organism>
<dbReference type="InterPro" id="IPR011009">
    <property type="entry name" value="Kinase-like_dom_sf"/>
</dbReference>
<dbReference type="Gene3D" id="3.30.200.20">
    <property type="entry name" value="Phosphorylase Kinase, domain 1"/>
    <property type="match status" value="1"/>
</dbReference>
<dbReference type="FunFam" id="1.10.510.10:FF:000048">
    <property type="entry name" value="Protein kinase C"/>
    <property type="match status" value="1"/>
</dbReference>
<dbReference type="GO" id="GO:0004674">
    <property type="term" value="F:protein serine/threonine kinase activity"/>
    <property type="evidence" value="ECO:0007669"/>
    <property type="project" value="UniProtKB-KW"/>
</dbReference>
<evidence type="ECO:0000256" key="7">
    <source>
        <dbReference type="ARBA" id="ARBA00022840"/>
    </source>
</evidence>
<name>A0A2H9TIG7_9FUNG</name>
<evidence type="ECO:0000259" key="11">
    <source>
        <dbReference type="PROSITE" id="PS50011"/>
    </source>
</evidence>
<dbReference type="Gene3D" id="1.10.510.10">
    <property type="entry name" value="Transferase(Phosphotransferase) domain 1"/>
    <property type="match status" value="1"/>
</dbReference>
<dbReference type="InterPro" id="IPR008271">
    <property type="entry name" value="Ser/Thr_kinase_AS"/>
</dbReference>
<dbReference type="STRING" id="1246581.A0A2H9TIG7"/>
<evidence type="ECO:0000256" key="8">
    <source>
        <dbReference type="ARBA" id="ARBA00047899"/>
    </source>
</evidence>
<dbReference type="SMART" id="SM00133">
    <property type="entry name" value="S_TK_X"/>
    <property type="match status" value="1"/>
</dbReference>